<feature type="compositionally biased region" description="Basic and acidic residues" evidence="1">
    <location>
        <begin position="30"/>
        <end position="46"/>
    </location>
</feature>
<organism evidence="2 3">
    <name type="scientific">Pyrus ussuriensis x Pyrus communis</name>
    <dbReference type="NCBI Taxonomy" id="2448454"/>
    <lineage>
        <taxon>Eukaryota</taxon>
        <taxon>Viridiplantae</taxon>
        <taxon>Streptophyta</taxon>
        <taxon>Embryophyta</taxon>
        <taxon>Tracheophyta</taxon>
        <taxon>Spermatophyta</taxon>
        <taxon>Magnoliopsida</taxon>
        <taxon>eudicotyledons</taxon>
        <taxon>Gunneridae</taxon>
        <taxon>Pentapetalae</taxon>
        <taxon>rosids</taxon>
        <taxon>fabids</taxon>
        <taxon>Rosales</taxon>
        <taxon>Rosaceae</taxon>
        <taxon>Amygdaloideae</taxon>
        <taxon>Maleae</taxon>
        <taxon>Pyrus</taxon>
    </lineage>
</organism>
<accession>A0A5N5H8I2</accession>
<evidence type="ECO:0000313" key="2">
    <source>
        <dbReference type="EMBL" id="KAB2622442.1"/>
    </source>
</evidence>
<name>A0A5N5H8I2_9ROSA</name>
<dbReference type="EMBL" id="SMOL01000231">
    <property type="protein sequence ID" value="KAB2622442.1"/>
    <property type="molecule type" value="Genomic_DNA"/>
</dbReference>
<proteinExistence type="predicted"/>
<protein>
    <submittedName>
        <fullName evidence="2">Uncharacterized protein</fullName>
    </submittedName>
</protein>
<keyword evidence="3" id="KW-1185">Reference proteome</keyword>
<reference evidence="2 3" key="1">
    <citation type="submission" date="2019-09" db="EMBL/GenBank/DDBJ databases">
        <authorList>
            <person name="Ou C."/>
        </authorList>
    </citation>
    <scope>NUCLEOTIDE SEQUENCE [LARGE SCALE GENOMIC DNA]</scope>
    <source>
        <strain evidence="2">S2</strain>
        <tissue evidence="2">Leaf</tissue>
    </source>
</reference>
<dbReference type="Proteomes" id="UP000327157">
    <property type="component" value="Chromosome 4"/>
</dbReference>
<dbReference type="AlphaFoldDB" id="A0A5N5H8I2"/>
<comment type="caution">
    <text evidence="2">The sequence shown here is derived from an EMBL/GenBank/DDBJ whole genome shotgun (WGS) entry which is preliminary data.</text>
</comment>
<reference evidence="3" key="2">
    <citation type="submission" date="2019-10" db="EMBL/GenBank/DDBJ databases">
        <title>A de novo genome assembly of a pear dwarfing rootstock.</title>
        <authorList>
            <person name="Wang F."/>
            <person name="Wang J."/>
            <person name="Li S."/>
            <person name="Zhang Y."/>
            <person name="Fang M."/>
            <person name="Ma L."/>
            <person name="Zhao Y."/>
            <person name="Jiang S."/>
        </authorList>
    </citation>
    <scope>NUCLEOTIDE SEQUENCE [LARGE SCALE GENOMIC DNA]</scope>
</reference>
<evidence type="ECO:0000313" key="3">
    <source>
        <dbReference type="Proteomes" id="UP000327157"/>
    </source>
</evidence>
<gene>
    <name evidence="2" type="ORF">D8674_024624</name>
</gene>
<reference evidence="2 3" key="3">
    <citation type="submission" date="2019-11" db="EMBL/GenBank/DDBJ databases">
        <title>A de novo genome assembly of a pear dwarfing rootstock.</title>
        <authorList>
            <person name="Wang F."/>
            <person name="Wang J."/>
            <person name="Li S."/>
            <person name="Zhang Y."/>
            <person name="Fang M."/>
            <person name="Ma L."/>
            <person name="Zhao Y."/>
            <person name="Jiang S."/>
        </authorList>
    </citation>
    <scope>NUCLEOTIDE SEQUENCE [LARGE SCALE GENOMIC DNA]</scope>
    <source>
        <strain evidence="2">S2</strain>
        <tissue evidence="2">Leaf</tissue>
    </source>
</reference>
<feature type="region of interest" description="Disordered" evidence="1">
    <location>
        <begin position="25"/>
        <end position="46"/>
    </location>
</feature>
<evidence type="ECO:0000256" key="1">
    <source>
        <dbReference type="SAM" id="MobiDB-lite"/>
    </source>
</evidence>
<sequence length="71" mass="8154">MEVQTRTPIVEPIPNVAEMEIYMKTPIAEDGQKDENKGKESITEGKRDKIQTICKDFKSDITITIDIERLM</sequence>